<dbReference type="Pfam" id="PF12833">
    <property type="entry name" value="HTH_18"/>
    <property type="match status" value="1"/>
</dbReference>
<evidence type="ECO:0000259" key="5">
    <source>
        <dbReference type="PROSITE" id="PS01124"/>
    </source>
</evidence>
<dbReference type="PRINTS" id="PR00032">
    <property type="entry name" value="HTHARAC"/>
</dbReference>
<reference evidence="7 8" key="1">
    <citation type="submission" date="2020-08" db="EMBL/GenBank/DDBJ databases">
        <title>Genomic Encyclopedia of Type Strains, Phase III (KMG-III): the genomes of soil and plant-associated and newly described type strains.</title>
        <authorList>
            <person name="Whitman W."/>
        </authorList>
    </citation>
    <scope>NUCLEOTIDE SEQUENCE [LARGE SCALE GENOMIC DNA]</scope>
    <source>
        <strain evidence="7 8">CECT 8234</strain>
    </source>
</reference>
<dbReference type="RefSeq" id="WP_183568553.1">
    <property type="nucleotide sequence ID" value="NZ_CBCSLB010000018.1"/>
</dbReference>
<dbReference type="SMART" id="SM00342">
    <property type="entry name" value="HTH_ARAC"/>
    <property type="match status" value="1"/>
</dbReference>
<dbReference type="InterPro" id="IPR009057">
    <property type="entry name" value="Homeodomain-like_sf"/>
</dbReference>
<dbReference type="PROSITE" id="PS01124">
    <property type="entry name" value="HTH_ARAC_FAMILY_2"/>
    <property type="match status" value="1"/>
</dbReference>
<evidence type="ECO:0000256" key="2">
    <source>
        <dbReference type="ARBA" id="ARBA00023125"/>
    </source>
</evidence>
<dbReference type="InterPro" id="IPR018060">
    <property type="entry name" value="HTH_AraC"/>
</dbReference>
<sequence>MRSLLIVDDEHHIREGLKHLIAQMELPIQVVGAAEDGETAIRLYQELKPDIILLDINLPDFSGLDVARRIRAIDEETQLLFLTGYNSMAFIREAITLETVDYMLKPITKEELASGLLRAEERLSRRGRSDESGDARRSRERYRMQEYALLDLLLQRRSWSDAIAALRAAHAPLAEAKPPFAVLCCEMDVIPTRLSTTDDRQLYGVAFAKLSSEAAQNCTSAYGAAASPDRMLIVLSNASKETVIEAAKSVRAAVQLYMDVSITIGASRLVLELKLLPEAYMEAVHAAEHKGWVGDGQIIPYESVQIEATNNRTLLDKELILLSEIRAGNDGAVASILLEWTAQFAGLPSRQVKLMATQLVLYVMRVVQDFPLPNKGAPFCRDPLLEMSRMASGSEIVAFISDYFEKVGQWIRESREFAVPKMFDDARHWIREHLHKEASLNGLADYLHLSPKYVSSRFKQVTGECFADFLTRVRFERARELLLDPGQKVSAIAEAVGYTDTNYFSIAFKKNMGLTPSEFRKRYL</sequence>
<dbReference type="InterPro" id="IPR011006">
    <property type="entry name" value="CheY-like_superfamily"/>
</dbReference>
<dbReference type="GO" id="GO:0000160">
    <property type="term" value="P:phosphorelay signal transduction system"/>
    <property type="evidence" value="ECO:0007669"/>
    <property type="project" value="InterPro"/>
</dbReference>
<evidence type="ECO:0000256" key="4">
    <source>
        <dbReference type="PROSITE-ProRule" id="PRU00169"/>
    </source>
</evidence>
<keyword evidence="4" id="KW-0597">Phosphoprotein</keyword>
<dbReference type="GO" id="GO:0003700">
    <property type="term" value="F:DNA-binding transcription factor activity"/>
    <property type="evidence" value="ECO:0007669"/>
    <property type="project" value="InterPro"/>
</dbReference>
<keyword evidence="2" id="KW-0238">DNA-binding</keyword>
<dbReference type="InterPro" id="IPR020449">
    <property type="entry name" value="Tscrpt_reg_AraC-type_HTH"/>
</dbReference>
<proteinExistence type="predicted"/>
<feature type="domain" description="HTH araC/xylS-type" evidence="5">
    <location>
        <begin position="424"/>
        <end position="522"/>
    </location>
</feature>
<name>A0A7W5GCC3_9BACL</name>
<dbReference type="Pfam" id="PF00072">
    <property type="entry name" value="Response_reg"/>
    <property type="match status" value="1"/>
</dbReference>
<keyword evidence="8" id="KW-1185">Reference proteome</keyword>
<organism evidence="7 8">
    <name type="scientific">Paenibacillus endophyticus</name>
    <dbReference type="NCBI Taxonomy" id="1294268"/>
    <lineage>
        <taxon>Bacteria</taxon>
        <taxon>Bacillati</taxon>
        <taxon>Bacillota</taxon>
        <taxon>Bacilli</taxon>
        <taxon>Bacillales</taxon>
        <taxon>Paenibacillaceae</taxon>
        <taxon>Paenibacillus</taxon>
    </lineage>
</organism>
<feature type="modified residue" description="4-aspartylphosphate" evidence="4">
    <location>
        <position position="55"/>
    </location>
</feature>
<keyword evidence="3" id="KW-0804">Transcription</keyword>
<evidence type="ECO:0000313" key="7">
    <source>
        <dbReference type="EMBL" id="MBB3154675.1"/>
    </source>
</evidence>
<evidence type="ECO:0000259" key="6">
    <source>
        <dbReference type="PROSITE" id="PS50110"/>
    </source>
</evidence>
<accession>A0A7W5GCC3</accession>
<comment type="caution">
    <text evidence="7">The sequence shown here is derived from an EMBL/GenBank/DDBJ whole genome shotgun (WGS) entry which is preliminary data.</text>
</comment>
<dbReference type="CDD" id="cd17536">
    <property type="entry name" value="REC_YesN-like"/>
    <property type="match status" value="1"/>
</dbReference>
<dbReference type="AlphaFoldDB" id="A0A7W5GCC3"/>
<gene>
    <name evidence="7" type="ORF">FHS16_004757</name>
</gene>
<dbReference type="PROSITE" id="PS50110">
    <property type="entry name" value="RESPONSE_REGULATORY"/>
    <property type="match status" value="1"/>
</dbReference>
<dbReference type="EMBL" id="JACHXW010000018">
    <property type="protein sequence ID" value="MBB3154675.1"/>
    <property type="molecule type" value="Genomic_DNA"/>
</dbReference>
<feature type="domain" description="Response regulatory" evidence="6">
    <location>
        <begin position="3"/>
        <end position="120"/>
    </location>
</feature>
<dbReference type="SUPFAM" id="SSF52172">
    <property type="entry name" value="CheY-like"/>
    <property type="match status" value="1"/>
</dbReference>
<evidence type="ECO:0000256" key="3">
    <source>
        <dbReference type="ARBA" id="ARBA00023163"/>
    </source>
</evidence>
<dbReference type="Gene3D" id="3.40.50.2300">
    <property type="match status" value="1"/>
</dbReference>
<dbReference type="PANTHER" id="PTHR43280:SF28">
    <property type="entry name" value="HTH-TYPE TRANSCRIPTIONAL ACTIVATOR RHAS"/>
    <property type="match status" value="1"/>
</dbReference>
<keyword evidence="1" id="KW-0805">Transcription regulation</keyword>
<evidence type="ECO:0000256" key="1">
    <source>
        <dbReference type="ARBA" id="ARBA00023015"/>
    </source>
</evidence>
<protein>
    <submittedName>
        <fullName evidence="7">Two-component system response regulator YesN</fullName>
    </submittedName>
</protein>
<dbReference type="Proteomes" id="UP000518605">
    <property type="component" value="Unassembled WGS sequence"/>
</dbReference>
<dbReference type="SMART" id="SM00448">
    <property type="entry name" value="REC"/>
    <property type="match status" value="1"/>
</dbReference>
<dbReference type="InterPro" id="IPR001789">
    <property type="entry name" value="Sig_transdc_resp-reg_receiver"/>
</dbReference>
<dbReference type="GO" id="GO:0043565">
    <property type="term" value="F:sequence-specific DNA binding"/>
    <property type="evidence" value="ECO:0007669"/>
    <property type="project" value="InterPro"/>
</dbReference>
<dbReference type="SUPFAM" id="SSF46689">
    <property type="entry name" value="Homeodomain-like"/>
    <property type="match status" value="2"/>
</dbReference>
<evidence type="ECO:0000313" key="8">
    <source>
        <dbReference type="Proteomes" id="UP000518605"/>
    </source>
</evidence>
<dbReference type="Gene3D" id="1.10.10.60">
    <property type="entry name" value="Homeodomain-like"/>
    <property type="match status" value="2"/>
</dbReference>
<dbReference type="PANTHER" id="PTHR43280">
    <property type="entry name" value="ARAC-FAMILY TRANSCRIPTIONAL REGULATOR"/>
    <property type="match status" value="1"/>
</dbReference>